<dbReference type="Pfam" id="PF00004">
    <property type="entry name" value="AAA"/>
    <property type="match status" value="1"/>
</dbReference>
<evidence type="ECO:0000256" key="11">
    <source>
        <dbReference type="ARBA" id="ARBA00048778"/>
    </source>
</evidence>
<dbReference type="GO" id="GO:0051131">
    <property type="term" value="P:chaperone-mediated protein complex assembly"/>
    <property type="evidence" value="ECO:0007669"/>
    <property type="project" value="EnsemblFungi"/>
</dbReference>
<dbReference type="Proteomes" id="UP000094385">
    <property type="component" value="Unassembled WGS sequence"/>
</dbReference>
<proteinExistence type="inferred from homology"/>
<dbReference type="GO" id="GO:0016887">
    <property type="term" value="F:ATP hydrolysis activity"/>
    <property type="evidence" value="ECO:0007669"/>
    <property type="project" value="EnsemblFungi"/>
</dbReference>
<evidence type="ECO:0000256" key="13">
    <source>
        <dbReference type="SAM" id="MobiDB-lite"/>
    </source>
</evidence>
<dbReference type="Pfam" id="PF25426">
    <property type="entry name" value="AAA_lid_BCS1"/>
    <property type="match status" value="1"/>
</dbReference>
<evidence type="ECO:0000313" key="17">
    <source>
        <dbReference type="Proteomes" id="UP000094385"/>
    </source>
</evidence>
<organism evidence="16 17">
    <name type="scientific">Lipomyces starkeyi NRRL Y-11557</name>
    <dbReference type="NCBI Taxonomy" id="675824"/>
    <lineage>
        <taxon>Eukaryota</taxon>
        <taxon>Fungi</taxon>
        <taxon>Dikarya</taxon>
        <taxon>Ascomycota</taxon>
        <taxon>Saccharomycotina</taxon>
        <taxon>Lipomycetes</taxon>
        <taxon>Lipomycetales</taxon>
        <taxon>Lipomycetaceae</taxon>
        <taxon>Lipomyces</taxon>
    </lineage>
</organism>
<dbReference type="GO" id="GO:0032979">
    <property type="term" value="P:protein insertion into mitochondrial inner membrane from matrix"/>
    <property type="evidence" value="ECO:0007669"/>
    <property type="project" value="EnsemblFungi"/>
</dbReference>
<reference evidence="16 17" key="1">
    <citation type="journal article" date="2016" name="Proc. Natl. Acad. Sci. U.S.A.">
        <title>Comparative genomics of biotechnologically important yeasts.</title>
        <authorList>
            <person name="Riley R."/>
            <person name="Haridas S."/>
            <person name="Wolfe K.H."/>
            <person name="Lopes M.R."/>
            <person name="Hittinger C.T."/>
            <person name="Goeker M."/>
            <person name="Salamov A.A."/>
            <person name="Wisecaver J.H."/>
            <person name="Long T.M."/>
            <person name="Calvey C.H."/>
            <person name="Aerts A.L."/>
            <person name="Barry K.W."/>
            <person name="Choi C."/>
            <person name="Clum A."/>
            <person name="Coughlan A.Y."/>
            <person name="Deshpande S."/>
            <person name="Douglass A.P."/>
            <person name="Hanson S.J."/>
            <person name="Klenk H.-P."/>
            <person name="LaButti K.M."/>
            <person name="Lapidus A."/>
            <person name="Lindquist E.A."/>
            <person name="Lipzen A.M."/>
            <person name="Meier-Kolthoff J.P."/>
            <person name="Ohm R.A."/>
            <person name="Otillar R.P."/>
            <person name="Pangilinan J.L."/>
            <person name="Peng Y."/>
            <person name="Rokas A."/>
            <person name="Rosa C.A."/>
            <person name="Scheuner C."/>
            <person name="Sibirny A.A."/>
            <person name="Slot J.C."/>
            <person name="Stielow J.B."/>
            <person name="Sun H."/>
            <person name="Kurtzman C.P."/>
            <person name="Blackwell M."/>
            <person name="Grigoriev I.V."/>
            <person name="Jeffries T.W."/>
        </authorList>
    </citation>
    <scope>NUCLEOTIDE SEQUENCE [LARGE SCALE GENOMIC DNA]</scope>
    <source>
        <strain evidence="16 17">NRRL Y-11557</strain>
    </source>
</reference>
<dbReference type="SUPFAM" id="SSF52540">
    <property type="entry name" value="P-loop containing nucleoside triphosphate hydrolases"/>
    <property type="match status" value="1"/>
</dbReference>
<dbReference type="GO" id="GO:0005743">
    <property type="term" value="C:mitochondrial inner membrane"/>
    <property type="evidence" value="ECO:0007669"/>
    <property type="project" value="UniProtKB-SubCell"/>
</dbReference>
<evidence type="ECO:0000256" key="6">
    <source>
        <dbReference type="ARBA" id="ARBA00022801"/>
    </source>
</evidence>
<keyword evidence="8" id="KW-1133">Transmembrane helix</keyword>
<sequence>MPVEIAAGVAGAPVALPTDIPMSTPPATPPPSASTPPQHGNFLSNFLSSNPYFTAGFGLMGLGVGLAAARQILVRGSNMLYRQLLVDLEIPSKDKSYAWFLEWMARESVAVSSLTKSESAKGLKNRFLALRNLYSSSHHLSVQTTYKQHDNGSVSANFSLVPGPGKHILRYRGTYIQVNRERSGRLMDLTSGTPFETITLTTLYRDRGVFRTLLQEANSMALKMQEGKTVMYVSWGPEWRPFGQPRRKRSLQSVILDRGVSERICVDVKDFLHSGKWYADRGIPYRRGYLLYGPPGSGKSSFIQALAGDLDYNICILNLSEQNLTDDRLNHLMNHIPERSILLLEDIDAAFNKREQSDESGYKLSGVTFSGLLNALDGVTSSEERIIFMTTNHPEKLDPALIRPGRVDVRELIDNASEYQIRNMFLRFYEGADGLSEKFVTKVIELGVPVSTAQLQGLFVYNKNAPEKALEMVSYLKSP</sequence>
<evidence type="ECO:0000256" key="4">
    <source>
        <dbReference type="ARBA" id="ARBA00022741"/>
    </source>
</evidence>
<keyword evidence="6" id="KW-0378">Hydrolase</keyword>
<dbReference type="CDD" id="cd19510">
    <property type="entry name" value="RecA-like_BCS1"/>
    <property type="match status" value="1"/>
</dbReference>
<dbReference type="STRING" id="675824.A0A1E3PVB8"/>
<evidence type="ECO:0000256" key="12">
    <source>
        <dbReference type="RuleBase" id="RU003651"/>
    </source>
</evidence>
<comment type="catalytic activity">
    <reaction evidence="11">
        <text>ATP + H2O = ADP + phosphate + H(+)</text>
        <dbReference type="Rhea" id="RHEA:13065"/>
        <dbReference type="ChEBI" id="CHEBI:15377"/>
        <dbReference type="ChEBI" id="CHEBI:15378"/>
        <dbReference type="ChEBI" id="CHEBI:30616"/>
        <dbReference type="ChEBI" id="CHEBI:43474"/>
        <dbReference type="ChEBI" id="CHEBI:456216"/>
    </reaction>
    <physiologicalReaction direction="left-to-right" evidence="11">
        <dbReference type="Rhea" id="RHEA:13066"/>
    </physiologicalReaction>
</comment>
<keyword evidence="10" id="KW-0472">Membrane</keyword>
<feature type="domain" description="BCS1 N-terminal" evidence="15">
    <location>
        <begin position="60"/>
        <end position="254"/>
    </location>
</feature>
<gene>
    <name evidence="16" type="ORF">LIPSTDRAFT_6896</name>
</gene>
<feature type="compositionally biased region" description="Pro residues" evidence="13">
    <location>
        <begin position="23"/>
        <end position="34"/>
    </location>
</feature>
<accession>A0A1E3PVB8</accession>
<dbReference type="FunFam" id="3.40.50.300:FF:000768">
    <property type="entry name" value="Probable mitochondrial chaperone bcs1"/>
    <property type="match status" value="1"/>
</dbReference>
<dbReference type="GO" id="GO:0008320">
    <property type="term" value="F:protein transmembrane transporter activity"/>
    <property type="evidence" value="ECO:0007669"/>
    <property type="project" value="EnsemblFungi"/>
</dbReference>
<keyword evidence="7 12" id="KW-0067">ATP-binding</keyword>
<dbReference type="InterPro" id="IPR027417">
    <property type="entry name" value="P-loop_NTPase"/>
</dbReference>
<dbReference type="PANTHER" id="PTHR23070">
    <property type="entry name" value="BCS1 AAA-TYPE ATPASE"/>
    <property type="match status" value="1"/>
</dbReference>
<dbReference type="EMBL" id="KV454304">
    <property type="protein sequence ID" value="ODQ69234.1"/>
    <property type="molecule type" value="Genomic_DNA"/>
</dbReference>
<dbReference type="InterPro" id="IPR057495">
    <property type="entry name" value="AAA_lid_BCS1"/>
</dbReference>
<comment type="similarity">
    <text evidence="2">Belongs to the AAA ATPase family. BCS1 subfamily.</text>
</comment>
<dbReference type="AlphaFoldDB" id="A0A1E3PVB8"/>
<dbReference type="Gene3D" id="3.40.50.300">
    <property type="entry name" value="P-loop containing nucleotide triphosphate hydrolases"/>
    <property type="match status" value="1"/>
</dbReference>
<dbReference type="Pfam" id="PF08740">
    <property type="entry name" value="BCS1_N"/>
    <property type="match status" value="1"/>
</dbReference>
<evidence type="ECO:0000256" key="9">
    <source>
        <dbReference type="ARBA" id="ARBA00023128"/>
    </source>
</evidence>
<evidence type="ECO:0000256" key="1">
    <source>
        <dbReference type="ARBA" id="ARBA00004434"/>
    </source>
</evidence>
<feature type="domain" description="AAA+ ATPase" evidence="14">
    <location>
        <begin position="285"/>
        <end position="417"/>
    </location>
</feature>
<evidence type="ECO:0000259" key="14">
    <source>
        <dbReference type="SMART" id="SM00382"/>
    </source>
</evidence>
<dbReference type="InterPro" id="IPR050747">
    <property type="entry name" value="Mitochondrial_chaperone_BCS1"/>
</dbReference>
<keyword evidence="9" id="KW-0496">Mitochondrion</keyword>
<evidence type="ECO:0000256" key="5">
    <source>
        <dbReference type="ARBA" id="ARBA00022792"/>
    </source>
</evidence>
<evidence type="ECO:0000259" key="15">
    <source>
        <dbReference type="SMART" id="SM01024"/>
    </source>
</evidence>
<dbReference type="InterPro" id="IPR003593">
    <property type="entry name" value="AAA+_ATPase"/>
</dbReference>
<evidence type="ECO:0000256" key="2">
    <source>
        <dbReference type="ARBA" id="ARBA00007448"/>
    </source>
</evidence>
<dbReference type="GO" id="GO:0034551">
    <property type="term" value="P:mitochondrial respiratory chain complex III assembly"/>
    <property type="evidence" value="ECO:0007669"/>
    <property type="project" value="EnsemblFungi"/>
</dbReference>
<dbReference type="InterPro" id="IPR003960">
    <property type="entry name" value="ATPase_AAA_CS"/>
</dbReference>
<dbReference type="OrthoDB" id="10251412at2759"/>
<dbReference type="GO" id="GO:0005524">
    <property type="term" value="F:ATP binding"/>
    <property type="evidence" value="ECO:0007669"/>
    <property type="project" value="UniProtKB-KW"/>
</dbReference>
<dbReference type="InterPro" id="IPR003959">
    <property type="entry name" value="ATPase_AAA_core"/>
</dbReference>
<evidence type="ECO:0000313" key="16">
    <source>
        <dbReference type="EMBL" id="ODQ69234.1"/>
    </source>
</evidence>
<evidence type="ECO:0000256" key="10">
    <source>
        <dbReference type="ARBA" id="ARBA00023136"/>
    </source>
</evidence>
<keyword evidence="3" id="KW-0812">Transmembrane</keyword>
<dbReference type="GO" id="GO:0042626">
    <property type="term" value="F:ATPase-coupled transmembrane transporter activity"/>
    <property type="evidence" value="ECO:0007669"/>
    <property type="project" value="EnsemblFungi"/>
</dbReference>
<evidence type="ECO:0000256" key="8">
    <source>
        <dbReference type="ARBA" id="ARBA00022989"/>
    </source>
</evidence>
<dbReference type="PROSITE" id="PS00674">
    <property type="entry name" value="AAA"/>
    <property type="match status" value="1"/>
</dbReference>
<evidence type="ECO:0000256" key="7">
    <source>
        <dbReference type="ARBA" id="ARBA00022840"/>
    </source>
</evidence>
<dbReference type="SMART" id="SM00382">
    <property type="entry name" value="AAA"/>
    <property type="match status" value="1"/>
</dbReference>
<keyword evidence="17" id="KW-1185">Reference proteome</keyword>
<keyword evidence="5" id="KW-0999">Mitochondrion inner membrane</keyword>
<evidence type="ECO:0000256" key="3">
    <source>
        <dbReference type="ARBA" id="ARBA00022692"/>
    </source>
</evidence>
<keyword evidence="4 12" id="KW-0547">Nucleotide-binding</keyword>
<protein>
    <recommendedName>
        <fullName evidence="18">Mitochondrial chaperone BCS1</fullName>
    </recommendedName>
</protein>
<evidence type="ECO:0008006" key="18">
    <source>
        <dbReference type="Google" id="ProtNLM"/>
    </source>
</evidence>
<name>A0A1E3PVB8_LIPST</name>
<dbReference type="InterPro" id="IPR014851">
    <property type="entry name" value="BCS1_N"/>
</dbReference>
<feature type="region of interest" description="Disordered" evidence="13">
    <location>
        <begin position="18"/>
        <end position="40"/>
    </location>
</feature>
<comment type="subcellular location">
    <subcellularLocation>
        <location evidence="1">Mitochondrion inner membrane</location>
        <topology evidence="1">Single-pass membrane protein</topology>
    </subcellularLocation>
</comment>
<dbReference type="SMART" id="SM01024">
    <property type="entry name" value="BCS1_N"/>
    <property type="match status" value="1"/>
</dbReference>